<dbReference type="SUPFAM" id="SSF47413">
    <property type="entry name" value="lambda repressor-like DNA-binding domains"/>
    <property type="match status" value="1"/>
</dbReference>
<dbReference type="PROSITE" id="PS50943">
    <property type="entry name" value="HTH_CROC1"/>
    <property type="match status" value="1"/>
</dbReference>
<dbReference type="Pfam" id="PF13443">
    <property type="entry name" value="HTH_26"/>
    <property type="match status" value="1"/>
</dbReference>
<keyword evidence="3" id="KW-1185">Reference proteome</keyword>
<evidence type="ECO:0000313" key="2">
    <source>
        <dbReference type="EMBL" id="SLN77849.1"/>
    </source>
</evidence>
<organism evidence="2 3">
    <name type="scientific">Oceanibacterium hippocampi</name>
    <dbReference type="NCBI Taxonomy" id="745714"/>
    <lineage>
        <taxon>Bacteria</taxon>
        <taxon>Pseudomonadati</taxon>
        <taxon>Pseudomonadota</taxon>
        <taxon>Alphaproteobacteria</taxon>
        <taxon>Sneathiellales</taxon>
        <taxon>Sneathiellaceae</taxon>
        <taxon>Oceanibacterium</taxon>
    </lineage>
</organism>
<protein>
    <submittedName>
        <fullName evidence="2">Helix-turn-helix domain protein</fullName>
    </submittedName>
</protein>
<proteinExistence type="predicted"/>
<reference evidence="2 3" key="1">
    <citation type="submission" date="2017-03" db="EMBL/GenBank/DDBJ databases">
        <authorList>
            <person name="Afonso C.L."/>
            <person name="Miller P.J."/>
            <person name="Scott M.A."/>
            <person name="Spackman E."/>
            <person name="Goraichik I."/>
            <person name="Dimitrov K.M."/>
            <person name="Suarez D.L."/>
            <person name="Swayne D.E."/>
        </authorList>
    </citation>
    <scope>NUCLEOTIDE SEQUENCE [LARGE SCALE GENOMIC DNA]</scope>
    <source>
        <strain evidence="2 3">CECT 7691</strain>
    </source>
</reference>
<dbReference type="InParanoid" id="A0A1Y5U0E3"/>
<sequence>MTGPLPSNLRHIASSYGSISEFCRSVNINRQQFNRYLNGRSLPSPRNLRRICEHAGVSESDLFLPVSDFISLHKEAPEPEQASSLFSFIKAAQKASHGVMKDYEGLYFKYYYSLSKPGLVRKSLLAISCSEGKAVTKCIEPAGRELTRSGIAGLCKYSGEAIFLGERLFLIEYEYLSRVEISYSVYFPSYMSRTRILPGLTLGVSAGNRREPAASRIVLVKVDGSTSARSALASCGLLDPDAGSIDEHIKNLINNSDTDAESLFFARTVDSL</sequence>
<dbReference type="InterPro" id="IPR001387">
    <property type="entry name" value="Cro/C1-type_HTH"/>
</dbReference>
<name>A0A1Y5U0E3_9PROT</name>
<dbReference type="AlphaFoldDB" id="A0A1Y5U0E3"/>
<accession>A0A1Y5U0E3</accession>
<dbReference type="CDD" id="cd00093">
    <property type="entry name" value="HTH_XRE"/>
    <property type="match status" value="1"/>
</dbReference>
<dbReference type="Proteomes" id="UP000193200">
    <property type="component" value="Unassembled WGS sequence"/>
</dbReference>
<dbReference type="GO" id="GO:0003677">
    <property type="term" value="F:DNA binding"/>
    <property type="evidence" value="ECO:0007669"/>
    <property type="project" value="InterPro"/>
</dbReference>
<feature type="domain" description="HTH cro/C1-type" evidence="1">
    <location>
        <begin position="18"/>
        <end position="62"/>
    </location>
</feature>
<dbReference type="Gene3D" id="1.10.260.40">
    <property type="entry name" value="lambda repressor-like DNA-binding domains"/>
    <property type="match status" value="1"/>
</dbReference>
<dbReference type="InterPro" id="IPR010982">
    <property type="entry name" value="Lambda_DNA-bd_dom_sf"/>
</dbReference>
<dbReference type="EMBL" id="FWFR01000011">
    <property type="protein sequence ID" value="SLN77849.1"/>
    <property type="molecule type" value="Genomic_DNA"/>
</dbReference>
<evidence type="ECO:0000313" key="3">
    <source>
        <dbReference type="Proteomes" id="UP000193200"/>
    </source>
</evidence>
<evidence type="ECO:0000259" key="1">
    <source>
        <dbReference type="PROSITE" id="PS50943"/>
    </source>
</evidence>
<gene>
    <name evidence="2" type="ORF">OCH7691_04568</name>
</gene>